<evidence type="ECO:0000313" key="30">
    <source>
        <dbReference type="EMBL" id="JAB97898.1"/>
    </source>
</evidence>
<evidence type="ECO:0000259" key="23">
    <source>
        <dbReference type="PROSITE" id="PS50025"/>
    </source>
</evidence>
<keyword evidence="11" id="KW-0297">G-protein coupled receptor</keyword>
<dbReference type="GO" id="GO:0004930">
    <property type="term" value="F:G protein-coupled receptor activity"/>
    <property type="evidence" value="ECO:0007669"/>
    <property type="project" value="UniProtKB-KW"/>
</dbReference>
<dbReference type="CDD" id="cd15441">
    <property type="entry name" value="7tmB2_CELSR_Adhesion_IV"/>
    <property type="match status" value="1"/>
</dbReference>
<feature type="compositionally biased region" description="Low complexity" evidence="21">
    <location>
        <begin position="3691"/>
        <end position="3705"/>
    </location>
</feature>
<dbReference type="GO" id="GO:0016318">
    <property type="term" value="P:ommatidial rotation"/>
    <property type="evidence" value="ECO:0007669"/>
    <property type="project" value="UniProtKB-ARBA"/>
</dbReference>
<feature type="domain" description="Cadherin" evidence="29">
    <location>
        <begin position="577"/>
        <end position="693"/>
    </location>
</feature>
<dbReference type="GO" id="GO:0007476">
    <property type="term" value="P:imaginal disc-derived wing morphogenesis"/>
    <property type="evidence" value="ECO:0007669"/>
    <property type="project" value="UniProtKB-ARBA"/>
</dbReference>
<feature type="disulfide bond" evidence="19">
    <location>
        <begin position="2099"/>
        <end position="2108"/>
    </location>
</feature>
<evidence type="ECO:0000256" key="14">
    <source>
        <dbReference type="ARBA" id="ARBA00023170"/>
    </source>
</evidence>
<dbReference type="InterPro" id="IPR017981">
    <property type="entry name" value="GPCR_2-like_7TM"/>
</dbReference>
<dbReference type="InterPro" id="IPR000832">
    <property type="entry name" value="GPCR_2_secretin-like"/>
</dbReference>
<comment type="caution">
    <text evidence="19">Lacks conserved residue(s) required for the propagation of feature annotation.</text>
</comment>
<dbReference type="InterPro" id="IPR032471">
    <property type="entry name" value="AGRL2-4_GAIN_subdom_A"/>
</dbReference>
<dbReference type="GO" id="GO:0007156">
    <property type="term" value="P:homophilic cell adhesion via plasma membrane adhesion molecules"/>
    <property type="evidence" value="ECO:0007669"/>
    <property type="project" value="InterPro"/>
</dbReference>
<feature type="disulfide bond" evidence="20">
    <location>
        <begin position="2204"/>
        <end position="2216"/>
    </location>
</feature>
<evidence type="ECO:0000256" key="9">
    <source>
        <dbReference type="ARBA" id="ARBA00022837"/>
    </source>
</evidence>
<evidence type="ECO:0000256" key="15">
    <source>
        <dbReference type="ARBA" id="ARBA00023180"/>
    </source>
</evidence>
<dbReference type="SMART" id="SM00181">
    <property type="entry name" value="EGF"/>
    <property type="match status" value="5"/>
</dbReference>
<dbReference type="PROSITE" id="PS50227">
    <property type="entry name" value="G_PROTEIN_RECEP_F2_3"/>
    <property type="match status" value="1"/>
</dbReference>
<dbReference type="SMART" id="SM00180">
    <property type="entry name" value="EGF_Lam"/>
    <property type="match status" value="1"/>
</dbReference>
<feature type="disulfide bond" evidence="19">
    <location>
        <begin position="1892"/>
        <end position="1901"/>
    </location>
</feature>
<dbReference type="FunFam" id="2.170.300.10:FF:000011">
    <property type="entry name" value="cadherin EGF LAG seven-pass G-type receptor 1"/>
    <property type="match status" value="1"/>
</dbReference>
<keyword evidence="5" id="KW-0597">Phosphoprotein</keyword>
<dbReference type="Gene3D" id="2.60.220.50">
    <property type="match status" value="1"/>
</dbReference>
<dbReference type="FunFam" id="2.60.40.60:FF:000013">
    <property type="entry name" value="Cadherin EGF LAG seven-pass G-type receptor"/>
    <property type="match status" value="2"/>
</dbReference>
<dbReference type="Gene3D" id="2.10.25.10">
    <property type="entry name" value="Laminin"/>
    <property type="match status" value="2"/>
</dbReference>
<reference evidence="30" key="2">
    <citation type="journal article" date="2014" name="BMC Genomics">
        <title>A genomic perspective to assessing quality of mass-reared SIT flies used in Mediterranean fruit fly (Ceratitis capitata) eradication in California.</title>
        <authorList>
            <person name="Calla B."/>
            <person name="Hall B."/>
            <person name="Hou S."/>
            <person name="Geib S.M."/>
        </authorList>
    </citation>
    <scope>NUCLEOTIDE SEQUENCE</scope>
</reference>
<name>W8BLJ2_CERCA</name>
<feature type="domain" description="G-protein coupled receptors family 2 profile 1" evidence="27">
    <location>
        <begin position="2236"/>
        <end position="2310"/>
    </location>
</feature>
<dbReference type="SUPFAM" id="SSF49899">
    <property type="entry name" value="Concanavalin A-like lectins/glucanases"/>
    <property type="match status" value="2"/>
</dbReference>
<keyword evidence="12 22" id="KW-0472">Membrane</keyword>
<dbReference type="InterPro" id="IPR001879">
    <property type="entry name" value="GPCR_2_extracellular_dom"/>
</dbReference>
<dbReference type="FunFam" id="2.10.25.10:FF:000012">
    <property type="entry name" value="Delta-like protein"/>
    <property type="match status" value="1"/>
</dbReference>
<dbReference type="PRINTS" id="PR00205">
    <property type="entry name" value="CADHERIN"/>
</dbReference>
<keyword evidence="10 22" id="KW-1133">Transmembrane helix</keyword>
<evidence type="ECO:0000259" key="25">
    <source>
        <dbReference type="PROSITE" id="PS50027"/>
    </source>
</evidence>
<feature type="compositionally biased region" description="Basic and acidic residues" evidence="21">
    <location>
        <begin position="3618"/>
        <end position="3631"/>
    </location>
</feature>
<feature type="domain" description="GAIN-B" evidence="26">
    <location>
        <begin position="2708"/>
        <end position="2900"/>
    </location>
</feature>
<evidence type="ECO:0000259" key="27">
    <source>
        <dbReference type="PROSITE" id="PS50227"/>
    </source>
</evidence>
<feature type="disulfide bond" evidence="19">
    <location>
        <begin position="2078"/>
        <end position="2088"/>
    </location>
</feature>
<dbReference type="PROSITE" id="PS50026">
    <property type="entry name" value="EGF_3"/>
    <property type="match status" value="3"/>
</dbReference>
<dbReference type="InterPro" id="IPR020894">
    <property type="entry name" value="Cadherin_CS"/>
</dbReference>
<dbReference type="GO" id="GO:0005911">
    <property type="term" value="C:cell-cell junction"/>
    <property type="evidence" value="ECO:0007669"/>
    <property type="project" value="UniProtKB-ARBA"/>
</dbReference>
<feature type="domain" description="Cadherin" evidence="29">
    <location>
        <begin position="694"/>
        <end position="799"/>
    </location>
</feature>
<dbReference type="Pfam" id="PF02210">
    <property type="entry name" value="Laminin_G_2"/>
    <property type="match status" value="2"/>
</dbReference>
<dbReference type="CDD" id="cd00055">
    <property type="entry name" value="EGF_Lam"/>
    <property type="match status" value="1"/>
</dbReference>
<feature type="transmembrane region" description="Helical" evidence="22">
    <location>
        <begin position="2914"/>
        <end position="2934"/>
    </location>
</feature>
<feature type="compositionally biased region" description="Polar residues" evidence="21">
    <location>
        <begin position="3307"/>
        <end position="3324"/>
    </location>
</feature>
<feature type="region of interest" description="Disordered" evidence="21">
    <location>
        <begin position="3462"/>
        <end position="3504"/>
    </location>
</feature>
<dbReference type="Pfam" id="PF00008">
    <property type="entry name" value="EGF"/>
    <property type="match status" value="2"/>
</dbReference>
<dbReference type="FunFam" id="1.20.1070.10:FF:000202">
    <property type="entry name" value="Cadherin EGF LAG seven-pass G-type receptor"/>
    <property type="match status" value="1"/>
</dbReference>
<dbReference type="SUPFAM" id="SSF49313">
    <property type="entry name" value="Cadherin-like"/>
    <property type="match status" value="9"/>
</dbReference>
<dbReference type="Pfam" id="PF02793">
    <property type="entry name" value="HRM"/>
    <property type="match status" value="1"/>
</dbReference>
<dbReference type="PANTHER" id="PTHR24026">
    <property type="entry name" value="FAT ATYPICAL CADHERIN-RELATED"/>
    <property type="match status" value="1"/>
</dbReference>
<dbReference type="InterPro" id="IPR002049">
    <property type="entry name" value="LE_dom"/>
</dbReference>
<feature type="region of interest" description="Disordered" evidence="21">
    <location>
        <begin position="22"/>
        <end position="72"/>
    </location>
</feature>
<evidence type="ECO:0000256" key="16">
    <source>
        <dbReference type="ARBA" id="ARBA00023224"/>
    </source>
</evidence>
<dbReference type="PROSITE" id="PS01186">
    <property type="entry name" value="EGF_2"/>
    <property type="match status" value="1"/>
</dbReference>
<dbReference type="SUPFAM" id="SSF81321">
    <property type="entry name" value="Family A G protein-coupled receptor-like"/>
    <property type="match status" value="1"/>
</dbReference>
<feature type="compositionally biased region" description="Polar residues" evidence="21">
    <location>
        <begin position="3652"/>
        <end position="3665"/>
    </location>
</feature>
<feature type="domain" description="EGF-like" evidence="24">
    <location>
        <begin position="1866"/>
        <end position="1902"/>
    </location>
</feature>
<evidence type="ECO:0000256" key="19">
    <source>
        <dbReference type="PROSITE-ProRule" id="PRU00076"/>
    </source>
</evidence>
<dbReference type="GO" id="GO:0120035">
    <property type="term" value="P:regulation of plasma membrane bounded cell projection organization"/>
    <property type="evidence" value="ECO:0007669"/>
    <property type="project" value="UniProtKB-ARBA"/>
</dbReference>
<dbReference type="OrthoDB" id="26203at2759"/>
<dbReference type="PANTHER" id="PTHR24026:SF51">
    <property type="entry name" value="PROTOCADHERIN-LIKE WING POLARITY PROTEIN STAN"/>
    <property type="match status" value="1"/>
</dbReference>
<feature type="compositionally biased region" description="Basic and acidic residues" evidence="21">
    <location>
        <begin position="3267"/>
        <end position="3290"/>
    </location>
</feature>
<dbReference type="InterPro" id="IPR036445">
    <property type="entry name" value="GPCR_2_extracell_dom_sf"/>
</dbReference>
<dbReference type="PROSITE" id="PS50027">
    <property type="entry name" value="EGF_LAM_2"/>
    <property type="match status" value="1"/>
</dbReference>
<feature type="domain" description="Laminin G" evidence="23">
    <location>
        <begin position="1666"/>
        <end position="1863"/>
    </location>
</feature>
<evidence type="ECO:0000256" key="21">
    <source>
        <dbReference type="SAM" id="MobiDB-lite"/>
    </source>
</evidence>
<dbReference type="InterPro" id="IPR013320">
    <property type="entry name" value="ConA-like_dom_sf"/>
</dbReference>
<dbReference type="Gene3D" id="4.10.1240.10">
    <property type="entry name" value="GPCR, family 2, extracellular hormone receptor domain"/>
    <property type="match status" value="1"/>
</dbReference>
<evidence type="ECO:0000256" key="6">
    <source>
        <dbReference type="ARBA" id="ARBA00022692"/>
    </source>
</evidence>
<dbReference type="PRINTS" id="PR00249">
    <property type="entry name" value="GPCRSECRETIN"/>
</dbReference>
<dbReference type="FunFam" id="2.60.40.60:FF:000038">
    <property type="entry name" value="Cadherin EGF LAG seven-pass G-type receptor 3"/>
    <property type="match status" value="1"/>
</dbReference>
<dbReference type="GO" id="GO:0005509">
    <property type="term" value="F:calcium ion binding"/>
    <property type="evidence" value="ECO:0007669"/>
    <property type="project" value="UniProtKB-UniRule"/>
</dbReference>
<gene>
    <name evidence="30" type="primary">STAN</name>
</gene>
<feature type="domain" description="EGF-like" evidence="24">
    <location>
        <begin position="2074"/>
        <end position="2109"/>
    </location>
</feature>
<feature type="transmembrane region" description="Helical" evidence="22">
    <location>
        <begin position="3017"/>
        <end position="3037"/>
    </location>
</feature>
<evidence type="ECO:0000256" key="3">
    <source>
        <dbReference type="ARBA" id="ARBA00022475"/>
    </source>
</evidence>
<evidence type="ECO:0000256" key="5">
    <source>
        <dbReference type="ARBA" id="ARBA00022553"/>
    </source>
</evidence>
<dbReference type="GO" id="GO:0007411">
    <property type="term" value="P:axon guidance"/>
    <property type="evidence" value="ECO:0007669"/>
    <property type="project" value="UniProtKB-ARBA"/>
</dbReference>
<keyword evidence="7" id="KW-0732">Signal</keyword>
<dbReference type="EMBL" id="GAMC01008657">
    <property type="protein sequence ID" value="JAB97898.1"/>
    <property type="molecule type" value="mRNA"/>
</dbReference>
<feature type="domain" description="Cadherin" evidence="29">
    <location>
        <begin position="1118"/>
        <end position="1223"/>
    </location>
</feature>
<feature type="domain" description="Cadherin" evidence="29">
    <location>
        <begin position="1008"/>
        <end position="1117"/>
    </location>
</feature>
<feature type="domain" description="Cadherin" evidence="29">
    <location>
        <begin position="1224"/>
        <end position="1330"/>
    </location>
</feature>
<dbReference type="InterPro" id="IPR002126">
    <property type="entry name" value="Cadherin-like_dom"/>
</dbReference>
<dbReference type="SMART" id="SM00008">
    <property type="entry name" value="HormR"/>
    <property type="match status" value="1"/>
</dbReference>
<dbReference type="Pfam" id="PF00028">
    <property type="entry name" value="Cadherin"/>
    <property type="match status" value="7"/>
</dbReference>
<feature type="region of interest" description="Disordered" evidence="21">
    <location>
        <begin position="3209"/>
        <end position="3324"/>
    </location>
</feature>
<evidence type="ECO:0000256" key="22">
    <source>
        <dbReference type="SAM" id="Phobius"/>
    </source>
</evidence>
<accession>W8BLJ2</accession>
<dbReference type="FunFam" id="2.60.40.60:FF:000044">
    <property type="entry name" value="Cadherin, EGF LAG seven-pass G-type receptor 3"/>
    <property type="match status" value="1"/>
</dbReference>
<feature type="transmembrane region" description="Helical" evidence="22">
    <location>
        <begin position="3057"/>
        <end position="3077"/>
    </location>
</feature>
<dbReference type="FunFam" id="2.60.40.60:FF:000010">
    <property type="entry name" value="Cadherin EGF LAG seven-pass G-type receptor 3"/>
    <property type="match status" value="1"/>
</dbReference>
<dbReference type="Gene3D" id="2.60.40.60">
    <property type="entry name" value="Cadherins"/>
    <property type="match status" value="9"/>
</dbReference>
<keyword evidence="15" id="KW-0325">Glycoprotein</keyword>
<feature type="disulfide bond" evidence="20">
    <location>
        <begin position="2206"/>
        <end position="2223"/>
    </location>
</feature>
<reference evidence="30" key="1">
    <citation type="submission" date="2013-07" db="EMBL/GenBank/DDBJ databases">
        <authorList>
            <person name="Geib S."/>
        </authorList>
    </citation>
    <scope>NUCLEOTIDE SEQUENCE</scope>
</reference>
<evidence type="ECO:0000256" key="4">
    <source>
        <dbReference type="ARBA" id="ARBA00022536"/>
    </source>
</evidence>
<dbReference type="InterPro" id="IPR001791">
    <property type="entry name" value="Laminin_G"/>
</dbReference>
<keyword evidence="17 20" id="KW-0424">Laminin EGF-like domain</keyword>
<dbReference type="SMART" id="SM00282">
    <property type="entry name" value="LamG"/>
    <property type="match status" value="2"/>
</dbReference>
<comment type="subcellular location">
    <subcellularLocation>
        <location evidence="1">Cell membrane</location>
        <topology evidence="1">Multi-pass membrane protein</topology>
    </subcellularLocation>
</comment>
<feature type="compositionally biased region" description="Low complexity" evidence="21">
    <location>
        <begin position="3209"/>
        <end position="3227"/>
    </location>
</feature>
<evidence type="ECO:0000259" key="29">
    <source>
        <dbReference type="PROSITE" id="PS50268"/>
    </source>
</evidence>
<sequence>MPRKMLAIAQSQRKSWLSSVYTNCRDSSSSSNSSSSNKSSSSPSRSSSSSCESLRPNDVEEQDTGISWSNEENHNNEVLTRCSSKSTLANRHVRASAPPSLHTSLLLLILLIFIQLLQQQQTHAYLIIVHEDVPAGTVVFNASVYKLGSERHYKINAHKSAHFVHHLVAVSHKDGQIQLRKQLKCDGIYYPNLFTFYVDSTSNRLRSIDYYSLPVRIFVTGQDCNEDRRIEEDMHSRHYEEEETGYSKRRRRYVDTIAQPDLRYFGAYLAHTSNSVELTARTAEDVDVLNHNNSRREFRDGDLIFGDNFDNEMRHRILSRKRRAKEPLQLEPSLHRRISDAKQWISETYASYAIHTTDKWNQICLRRSQFINNLNAFLPKSICQYCKVNFLDVNDERFAIEHQNHDLVASRDVCIHESMWKVSITFNIRCNRNEIVDSDHRLKIVYHYQEFNDTDIAKRVRRELRNQSPYFEQALYVASVLEEQPAGSAVTTVRARDPEDSPVVYSMVSLLDSRSQSLFKVDSRTGVVTTSASLDRELMDVHYFRVVATDDSFPPRSGTTTLQVNVLDCNDHSPTFEAEQFEASIREGATVGSTVITLRATDQDIGKNAEIEYGIESVTDGTGTLQDQELPIFRIDARSGVISTRSTLDRETSDSYNLIVTASDMASAQSERKTATATVIVKILDDNDNYPQFSERTYTVQVPEDQWGDDNVVAHIRATDADQGNNAAIRYAIIGGNTQSQFSIDSMSGDVSLVKPLDYENVRSYRLVIRAQDGGSPSRSNTTQLLVNVIDANDNSPRFYTSQFQESVLENVPVGYNIIRVQAYDADEGANAEIAYSISERDDNFPLAVDPRTGWVQTIKPLDREEQSRYTFQVVAKDGGVPPKSASSTVVITVQDVNDNDPTFNPKYYEANVGEDQPPGTPVVTVTATDPDEDSRLHYELTSGNTRGRFAITSQNGRGLITIAQSLDYKQEKRFVLTVTATDSGGRSDTATVNINITDANNFAPIFENAPYSASVFEDAPVGTTVLVVSATDSDVGINAQITYSLNEESINGLGSPDPFSINPQTGAIVTNALLDRETTSGYLLTVTAKDGGNPSLSDTTDVEISVTDVNDNPPIFKNPLYQASILEDALVGTSVIQVSATDPDIGLNGRIKYLLSDRDVEDGSFVIDPTSGTIRTNKGLDRESVATYHLTAIAVDKGSPPLSSTVEVQIRLEDVNDSPPTFPSDKITLYVPENSPVGSVVGEIHAHDPDEGVNAVVHYSIIGGDDSNSFSLVTRPGSERAQLLTMTELDYESNRKRFELVIRAASPPLRNDAHVEILVTDVNDNAPVLRDFQVIFNNFRDHFPSGEIGRIPATDADVTDKLTYRILSGNNANLLRLNTTSGGLILSPQLNTNVPKFATMEVSVSDGINEAKAIMQLSVRLITEDMLFNSVTVRLNEMTEEAFLSPLLNFFLDGLAAIIPCPKENIFVFSIQDDTDVTTRILNVSFSAKRPDVSHEEFYTPQYLQERVYLNRAILARLATVEVLPFDDNLCVREPCLNFEECLTVLKFGNASEFIHSDTVLFRPIYPVNTFACSCPEGFTGSKEHYLCDTEVDLCYSDPCRNGGTCVRREGGYTCICSPKHTGVNCETDISKLKPCMSDACDGGYSCMNSFLSSQPPPYTATCELRSRSFSKNSFLTFESLKQRHRFNLKLRFATVHDNGLLLYNGRYNELHDFIALEILEGHVSFSYSLGDNKQRVSVVQQTKVSDGEWHDVEIIYFNRTVTLVLDKCDTAIALAGNLGDRWNCANQTTLKLDKRCALLTETCHRFLDLTGPLQLGGLPRIPAHFPVENQDFIGCISDLRIDERYVDLNSYVADNGTISGCPQKAPLCSSEPCFNGGACREGWNTYTCECPEGYAGNACQETIPAPWRFSGDGSLSFNPLLRPIQLPWVTSLSMRTLQLDAFLLQIQIGQNSSAVLCLKNGILYYIYDNEPMYLAGAYLSDGNWHRIEVKWLGSEVQFSVDYGQRTGVVPMSQKVQGLYVGKIVIGSADGSIGAVGDMLPFEGCIQNVRIGASQSVLSRPTIRENVEDGCVSRAECPESCPPHSTCTTTWDESRCECLPGYVGPDCMPICTVKPCTAGVCLANVSEPRGYKCECNNALQHGEYCEKTVQQPCPGGWWGEKVCGPCKCNLKQGYHPDCNKTTGQCYCKTNHYQPPNETACIPCDCYSIGSFSSACNRLTGQCECREGVIGRRCDSCSNPYAEVTLNGCEVVYDACPRSFAAGIWWPRTPLGSTTVENCPSPARGKGQRTCDGMSGGWNQPDMFNCTSDPFVELRKQLSQLEKLELELNSFVAIKMVENLQLACETVDRSSAVKKKLVKDSRRYKMESSFLLNEGNNMWSNELEMDYLSDELKFTHDRLYGADLLVTEGILQELINYELTQNGLNLTHSQDKYFIKNLVDAASVILDRKYAAEWKRATELIQRGPDDLVDAFNKYMVVLASSQHDTYTNPFEIVQRNMIFALDIITTESLFGYEPEQLSEYHRAKLNLKLNAYTTESVILPDTSGFLQHSSKQKPVITFPKYNNYIQDKTKFDKFTKVLVPLDMLGITPPGSNEVTQNANDYRAIVSYAQYKDVGQLLPDMYDETITRRWGVDIEVATPILSLAILVPSSDTEEKRMEIPYRKISSQKTSSNEQQFIEVFDVPKTSSSGSEEHMIENIRITAHEIMPPAPATSSQEASVEVTSNEAAEVGIDGGEEPHISVRFDDDNIEFHGDTGEEVVDSPEVGNTHFDVATSEEQQKGENEAIYRNRRLVKRQVEVIYPSEQQEMQKNVIYRSLGSPHLSQPIKLQMWLDIEPARFGPRSNPQCVRWNSFTSQWTRLGCQTEVPDFDELPLDGQPIIVNCTCTHISNYAVIVDIIDPEDIPEPSLLVQITSYSAFMVSLPVLLSVLIALALLRGQQTNSNTIHQNIVLCVFCAELLFFVGMQSRRNLLENEFPCKLIAICLHYFWLAAFAWTTVDCVHLYRMLTEMRDINHGPMGFYFAMGYGAPAIVVGLSVGVRAHEYGNSLFCWLSVYEPVVWWLVGPIAGMSVVNLLILFVSVKAAFTLKDHVLGFGNLRTLLWLSVVSLPLMGVMWVLAVLAASENSQMLSILLSGVVVLHSIFCLIGYCIINKRVRENLQRTFLRCMGRKVPLLDSSLVVSNSSHNVNGATRPNNFLAGSYDTARRNVGISVSSTTSRSTAKTSSSPYSDGQLRQTSTSTSNYNSASDAPSFLRGFESSTGGGGGGGGGRREEKSRRHRKDSDSGSETDGRSLELASSHSSDDDESRTARSSGTHRSTGVSATPSYLPNITEHVQATTPPELNVVQSPQLFPSVNKPVYAPRWSSQLPDAYLQSPPNVGRWSQETGSDNEHVHGQKVTISPNPLPNPDLTDTSYLQQHHNKINMPPSILENLQNVRNDNGYDGLEHESLYRRKEYPDSYGQFDTLPVAGNYKPPSHYGSEKDYNGSGGGSAGGGSGSGNGGNGGTQIVNHMRSFHPDAAYLSDSIYDKQRTLGYMGPKAESPYMSKERIAPDIYGSRENHYSLKKPHMYVGAADSMHSVHSLLKNDYQAQQQRQHQLQQHQQHLQHQQQQHQHQTPSADYHSDRMSEGSDKNGYHFPYTAEEDHIPAARKLSHQHNPSPSLHSSHQMLNGHAHGHVGNDMNNPGMLGRHTLNSSSRHGSRASSPPSSIVAPMQPLAPLTSITDTERNIDDDETTV</sequence>
<evidence type="ECO:0000256" key="17">
    <source>
        <dbReference type="ARBA" id="ARBA00023292"/>
    </source>
</evidence>
<keyword evidence="4 19" id="KW-0245">EGF-like domain</keyword>
<dbReference type="InterPro" id="IPR046338">
    <property type="entry name" value="GAIN_dom_sf"/>
</dbReference>
<dbReference type="InterPro" id="IPR001881">
    <property type="entry name" value="EGF-like_Ca-bd_dom"/>
</dbReference>
<dbReference type="InterPro" id="IPR056286">
    <property type="entry name" value="Cadherin_CELSR1-3_9th"/>
</dbReference>
<dbReference type="GO" id="GO:0007424">
    <property type="term" value="P:open tracheal system development"/>
    <property type="evidence" value="ECO:0007669"/>
    <property type="project" value="UniProtKB-ARBA"/>
</dbReference>
<dbReference type="PROSITE" id="PS00022">
    <property type="entry name" value="EGF_1"/>
    <property type="match status" value="3"/>
</dbReference>
<feature type="domain" description="EGF-like" evidence="24">
    <location>
        <begin position="1592"/>
        <end position="1628"/>
    </location>
</feature>
<feature type="domain" description="G-protein coupled receptors family 2 profile 2" evidence="28">
    <location>
        <begin position="2909"/>
        <end position="3150"/>
    </location>
</feature>
<feature type="region of interest" description="Disordered" evidence="21">
    <location>
        <begin position="3648"/>
        <end position="3733"/>
    </location>
</feature>
<feature type="compositionally biased region" description="Polar residues" evidence="21">
    <location>
        <begin position="3374"/>
        <end position="3384"/>
    </location>
</feature>
<dbReference type="InterPro" id="IPR015919">
    <property type="entry name" value="Cadherin-like_sf"/>
</dbReference>
<feature type="compositionally biased region" description="Low complexity" evidence="21">
    <location>
        <begin position="27"/>
        <end position="50"/>
    </location>
</feature>
<evidence type="ECO:0000256" key="7">
    <source>
        <dbReference type="ARBA" id="ARBA00022729"/>
    </source>
</evidence>
<dbReference type="PROSITE" id="PS50221">
    <property type="entry name" value="GAIN_B"/>
    <property type="match status" value="1"/>
</dbReference>
<evidence type="ECO:0000256" key="12">
    <source>
        <dbReference type="ARBA" id="ARBA00023136"/>
    </source>
</evidence>
<keyword evidence="8" id="KW-0677">Repeat</keyword>
<dbReference type="CDD" id="cd00110">
    <property type="entry name" value="LamG"/>
    <property type="match status" value="2"/>
</dbReference>
<dbReference type="FunFam" id="2.60.120.200:FF:000059">
    <property type="entry name" value="Cadherin EGF LAG seven-pass G-type receptor 1"/>
    <property type="match status" value="1"/>
</dbReference>
<dbReference type="GO" id="GO:0030855">
    <property type="term" value="P:epithelial cell differentiation"/>
    <property type="evidence" value="ECO:0007669"/>
    <property type="project" value="UniProtKB-ARBA"/>
</dbReference>
<dbReference type="GO" id="GO:0040008">
    <property type="term" value="P:regulation of growth"/>
    <property type="evidence" value="ECO:0007669"/>
    <property type="project" value="UniProtKB-ARBA"/>
</dbReference>
<dbReference type="Gene3D" id="2.60.120.200">
    <property type="match status" value="2"/>
</dbReference>
<dbReference type="InterPro" id="IPR057244">
    <property type="entry name" value="GAIN_B"/>
</dbReference>
<dbReference type="Pfam" id="PF00053">
    <property type="entry name" value="EGF_laminin"/>
    <property type="match status" value="1"/>
</dbReference>
<evidence type="ECO:0000259" key="28">
    <source>
        <dbReference type="PROSITE" id="PS50261"/>
    </source>
</evidence>
<dbReference type="GO" id="GO:0005886">
    <property type="term" value="C:plasma membrane"/>
    <property type="evidence" value="ECO:0007669"/>
    <property type="project" value="UniProtKB-SubCell"/>
</dbReference>
<dbReference type="Gene3D" id="2.170.300.10">
    <property type="entry name" value="Tie2 ligand-binding domain superfamily"/>
    <property type="match status" value="1"/>
</dbReference>
<dbReference type="PROSITE" id="PS01248">
    <property type="entry name" value="EGF_LAM_1"/>
    <property type="match status" value="1"/>
</dbReference>
<keyword evidence="13 19" id="KW-1015">Disulfide bond</keyword>
<feature type="domain" description="Cadherin" evidence="29">
    <location>
        <begin position="905"/>
        <end position="1007"/>
    </location>
</feature>
<feature type="disulfide bond" evidence="20">
    <location>
        <begin position="2225"/>
        <end position="2234"/>
    </location>
</feature>
<feature type="transmembrane region" description="Helical" evidence="22">
    <location>
        <begin position="3126"/>
        <end position="3149"/>
    </location>
</feature>
<dbReference type="InterPro" id="IPR000742">
    <property type="entry name" value="EGF"/>
</dbReference>
<evidence type="ECO:0000256" key="11">
    <source>
        <dbReference type="ARBA" id="ARBA00023040"/>
    </source>
</evidence>
<dbReference type="CDD" id="cd00054">
    <property type="entry name" value="EGF_CA"/>
    <property type="match status" value="3"/>
</dbReference>
<feature type="compositionally biased region" description="Gly residues" evidence="21">
    <location>
        <begin position="3483"/>
        <end position="3502"/>
    </location>
</feature>
<protein>
    <submittedName>
        <fullName evidence="30">Protocadherin-like wing polarity protein stan</fullName>
    </submittedName>
</protein>
<evidence type="ECO:0000256" key="2">
    <source>
        <dbReference type="ARBA" id="ARBA00022473"/>
    </source>
</evidence>
<feature type="region of interest" description="Disordered" evidence="21">
    <location>
        <begin position="3586"/>
        <end position="3635"/>
    </location>
</feature>
<dbReference type="InterPro" id="IPR000203">
    <property type="entry name" value="GPS"/>
</dbReference>
<keyword evidence="9 18" id="KW-0106">Calcium</keyword>
<dbReference type="SMART" id="SM00179">
    <property type="entry name" value="EGF_CA"/>
    <property type="match status" value="2"/>
</dbReference>
<dbReference type="Pfam" id="PF16489">
    <property type="entry name" value="GAIN"/>
    <property type="match status" value="1"/>
</dbReference>
<dbReference type="PROSITE" id="PS50025">
    <property type="entry name" value="LAM_G_DOMAIN"/>
    <property type="match status" value="2"/>
</dbReference>
<dbReference type="PROSITE" id="PS50268">
    <property type="entry name" value="CADHERIN_2"/>
    <property type="match status" value="9"/>
</dbReference>
<keyword evidence="3" id="KW-1003">Cell membrane</keyword>
<feature type="domain" description="Laminin EGF-like" evidence="25">
    <location>
        <begin position="2204"/>
        <end position="2251"/>
    </location>
</feature>
<dbReference type="CDD" id="cd11304">
    <property type="entry name" value="Cadherin_repeat"/>
    <property type="match status" value="8"/>
</dbReference>
<dbReference type="FunFam" id="2.60.40.60:FF:000239">
    <property type="entry name" value="Starry night, isoform B"/>
    <property type="match status" value="1"/>
</dbReference>
<feature type="domain" description="Cadherin" evidence="29">
    <location>
        <begin position="1349"/>
        <end position="1449"/>
    </location>
</feature>
<keyword evidence="6 22" id="KW-0812">Transmembrane</keyword>
<dbReference type="FunFam" id="4.10.1240.10:FF:000021">
    <property type="entry name" value="Cadherin EGF LAG seven-pass G-type receptor"/>
    <property type="match status" value="1"/>
</dbReference>
<keyword evidence="16" id="KW-0807">Transducer</keyword>
<dbReference type="SUPFAM" id="SSF57196">
    <property type="entry name" value="EGF/Laminin"/>
    <property type="match status" value="2"/>
</dbReference>
<evidence type="ECO:0000256" key="20">
    <source>
        <dbReference type="PROSITE-ProRule" id="PRU00460"/>
    </source>
</evidence>
<dbReference type="Pfam" id="PF00002">
    <property type="entry name" value="7tm_2"/>
    <property type="match status" value="1"/>
</dbReference>
<dbReference type="FunFam" id="2.60.120.200:FF:000173">
    <property type="entry name" value="Cadherin EGF LAG seven-pass G-type receptor"/>
    <property type="match status" value="1"/>
</dbReference>
<evidence type="ECO:0000256" key="1">
    <source>
        <dbReference type="ARBA" id="ARBA00004651"/>
    </source>
</evidence>
<dbReference type="GO" id="GO:0050769">
    <property type="term" value="P:positive regulation of neurogenesis"/>
    <property type="evidence" value="ECO:0007669"/>
    <property type="project" value="UniProtKB-ARBA"/>
</dbReference>
<proteinExistence type="evidence at transcript level"/>
<feature type="region of interest" description="Disordered" evidence="21">
    <location>
        <begin position="3374"/>
        <end position="3404"/>
    </location>
</feature>
<evidence type="ECO:0000256" key="8">
    <source>
        <dbReference type="ARBA" id="ARBA00022737"/>
    </source>
</evidence>
<evidence type="ECO:0000256" key="18">
    <source>
        <dbReference type="PROSITE-ProRule" id="PRU00043"/>
    </source>
</evidence>
<organism evidence="30">
    <name type="scientific">Ceratitis capitata</name>
    <name type="common">Mediterranean fruit fly</name>
    <name type="synonym">Tephritis capitata</name>
    <dbReference type="NCBI Taxonomy" id="7213"/>
    <lineage>
        <taxon>Eukaryota</taxon>
        <taxon>Metazoa</taxon>
        <taxon>Ecdysozoa</taxon>
        <taxon>Arthropoda</taxon>
        <taxon>Hexapoda</taxon>
        <taxon>Insecta</taxon>
        <taxon>Pterygota</taxon>
        <taxon>Neoptera</taxon>
        <taxon>Endopterygota</taxon>
        <taxon>Diptera</taxon>
        <taxon>Brachycera</taxon>
        <taxon>Muscomorpha</taxon>
        <taxon>Tephritoidea</taxon>
        <taxon>Tephritidae</taxon>
        <taxon>Ceratitis</taxon>
        <taxon>Ceratitis</taxon>
    </lineage>
</organism>
<feature type="transmembrane region" description="Helical" evidence="22">
    <location>
        <begin position="3098"/>
        <end position="3120"/>
    </location>
</feature>
<dbReference type="FunFam" id="2.60.40.60:FF:000249">
    <property type="entry name" value="Starry night"/>
    <property type="match status" value="1"/>
</dbReference>
<dbReference type="SMART" id="SM00303">
    <property type="entry name" value="GPS"/>
    <property type="match status" value="1"/>
</dbReference>
<dbReference type="Gene3D" id="1.20.1070.10">
    <property type="entry name" value="Rhodopsin 7-helix transmembrane proteins"/>
    <property type="match status" value="1"/>
</dbReference>
<feature type="compositionally biased region" description="Low complexity" evidence="21">
    <location>
        <begin position="3586"/>
        <end position="3612"/>
    </location>
</feature>
<dbReference type="FunFam" id="2.60.40.60:FF:000029">
    <property type="entry name" value="Cadherin EGF LAG seven-pass G-type receptor 3"/>
    <property type="match status" value="1"/>
</dbReference>
<dbReference type="Pfam" id="PF23592">
    <property type="entry name" value="Cadherin_CELSR2_9th"/>
    <property type="match status" value="1"/>
</dbReference>
<dbReference type="PROSITE" id="PS50261">
    <property type="entry name" value="G_PROTEIN_RECEP_F2_4"/>
    <property type="match status" value="1"/>
</dbReference>
<feature type="domain" description="Cadherin" evidence="29">
    <location>
        <begin position="472"/>
        <end position="576"/>
    </location>
</feature>
<dbReference type="PROSITE" id="PS00232">
    <property type="entry name" value="CADHERIN_1"/>
    <property type="match status" value="4"/>
</dbReference>
<dbReference type="GO" id="GO:0048056">
    <property type="term" value="P:R3/R4 cell differentiation"/>
    <property type="evidence" value="ECO:0007669"/>
    <property type="project" value="UniProtKB-ARBA"/>
</dbReference>
<feature type="transmembrane region" description="Helical" evidence="22">
    <location>
        <begin position="2985"/>
        <end position="3005"/>
    </location>
</feature>
<keyword evidence="2" id="KW-0217">Developmental protein</keyword>
<evidence type="ECO:0000256" key="13">
    <source>
        <dbReference type="ARBA" id="ARBA00023157"/>
    </source>
</evidence>
<evidence type="ECO:0000256" key="10">
    <source>
        <dbReference type="ARBA" id="ARBA00022989"/>
    </source>
</evidence>
<keyword evidence="14" id="KW-0675">Receptor</keyword>
<dbReference type="FunFam" id="2.10.25.10:FF:000143">
    <property type="entry name" value="Protein crumbs 1"/>
    <property type="match status" value="1"/>
</dbReference>
<feature type="domain" description="Cadherin" evidence="29">
    <location>
        <begin position="800"/>
        <end position="904"/>
    </location>
</feature>
<dbReference type="SMART" id="SM00112">
    <property type="entry name" value="CA"/>
    <property type="match status" value="8"/>
</dbReference>
<evidence type="ECO:0000259" key="26">
    <source>
        <dbReference type="PROSITE" id="PS50221"/>
    </source>
</evidence>
<feature type="domain" description="Laminin G" evidence="23">
    <location>
        <begin position="1906"/>
        <end position="2072"/>
    </location>
</feature>
<dbReference type="GO" id="GO:0007166">
    <property type="term" value="P:cell surface receptor signaling pathway"/>
    <property type="evidence" value="ECO:0007669"/>
    <property type="project" value="InterPro"/>
</dbReference>
<feature type="disulfide bond" evidence="19">
    <location>
        <begin position="1618"/>
        <end position="1627"/>
    </location>
</feature>
<dbReference type="FunFam" id="2.10.25.10:FF:000011">
    <property type="entry name" value="Cadherin EGF LAG seven-pass G-type receptor"/>
    <property type="match status" value="1"/>
</dbReference>
<evidence type="ECO:0000259" key="24">
    <source>
        <dbReference type="PROSITE" id="PS50026"/>
    </source>
</evidence>
<dbReference type="FunFam" id="2.60.40.60:FF:000256">
    <property type="entry name" value="Starry night, isoform B"/>
    <property type="match status" value="1"/>
</dbReference>